<dbReference type="AlphaFoldDB" id="A0A4R2MR77"/>
<dbReference type="EMBL" id="SLXD01000001">
    <property type="protein sequence ID" value="TCP05716.1"/>
    <property type="molecule type" value="Genomic_DNA"/>
</dbReference>
<gene>
    <name evidence="2" type="ORF">EV684_101590</name>
</gene>
<comment type="caution">
    <text evidence="2">The sequence shown here is derived from an EMBL/GenBank/DDBJ whole genome shotgun (WGS) entry which is preliminary data.</text>
</comment>
<protein>
    <submittedName>
        <fullName evidence="2">Uncharacterized protein</fullName>
    </submittedName>
</protein>
<reference evidence="2 3" key="1">
    <citation type="submission" date="2019-03" db="EMBL/GenBank/DDBJ databases">
        <title>Genomic Encyclopedia of Type Strains, Phase IV (KMG-IV): sequencing the most valuable type-strain genomes for metagenomic binning, comparative biology and taxonomic classification.</title>
        <authorList>
            <person name="Goeker M."/>
        </authorList>
    </citation>
    <scope>NUCLEOTIDE SEQUENCE [LARGE SCALE GENOMIC DNA]</scope>
    <source>
        <strain evidence="2 3">DSM 1709</strain>
    </source>
</reference>
<dbReference type="RefSeq" id="WP_132644698.1">
    <property type="nucleotide sequence ID" value="NZ_NRRI01000002.1"/>
</dbReference>
<sequence>MPEHDIQLSEADTALLEQVRQRHGLDSIEQAAEMLAKARLRRAAHTSNGRGRALQLVAGPPQRGNRS</sequence>
<dbReference type="Proteomes" id="UP000295106">
    <property type="component" value="Unassembled WGS sequence"/>
</dbReference>
<accession>A0A4R2MR77</accession>
<feature type="region of interest" description="Disordered" evidence="1">
    <location>
        <begin position="44"/>
        <end position="67"/>
    </location>
</feature>
<dbReference type="OrthoDB" id="9028241at2"/>
<organism evidence="2 3">
    <name type="scientific">Rubrivivax gelatinosus</name>
    <name type="common">Rhodocyclus gelatinosus</name>
    <name type="synonym">Rhodopseudomonas gelatinosa</name>
    <dbReference type="NCBI Taxonomy" id="28068"/>
    <lineage>
        <taxon>Bacteria</taxon>
        <taxon>Pseudomonadati</taxon>
        <taxon>Pseudomonadota</taxon>
        <taxon>Betaproteobacteria</taxon>
        <taxon>Burkholderiales</taxon>
        <taxon>Sphaerotilaceae</taxon>
        <taxon>Rubrivivax</taxon>
    </lineage>
</organism>
<evidence type="ECO:0000313" key="3">
    <source>
        <dbReference type="Proteomes" id="UP000295106"/>
    </source>
</evidence>
<evidence type="ECO:0000313" key="2">
    <source>
        <dbReference type="EMBL" id="TCP05716.1"/>
    </source>
</evidence>
<proteinExistence type="predicted"/>
<name>A0A4R2MR77_RUBGE</name>
<evidence type="ECO:0000256" key="1">
    <source>
        <dbReference type="SAM" id="MobiDB-lite"/>
    </source>
</evidence>